<dbReference type="RefSeq" id="XP_012881733.1">
    <property type="nucleotide sequence ID" value="XM_013026279.1"/>
</dbReference>
<comment type="subcellular location">
    <subcellularLocation>
        <location evidence="1">Membrane</location>
        <topology evidence="1">Single-pass type I membrane protein</topology>
    </subcellularLocation>
</comment>
<dbReference type="GeneID" id="105993120"/>
<evidence type="ECO:0000256" key="11">
    <source>
        <dbReference type="ARBA" id="ARBA00031053"/>
    </source>
</evidence>
<evidence type="ECO:0000256" key="14">
    <source>
        <dbReference type="SAM" id="SignalP"/>
    </source>
</evidence>
<evidence type="ECO:0000256" key="9">
    <source>
        <dbReference type="ARBA" id="ARBA00023157"/>
    </source>
</evidence>
<evidence type="ECO:0000256" key="5">
    <source>
        <dbReference type="ARBA" id="ARBA00022692"/>
    </source>
</evidence>
<evidence type="ECO:0000256" key="4">
    <source>
        <dbReference type="ARBA" id="ARBA00022553"/>
    </source>
</evidence>
<reference evidence="16" key="1">
    <citation type="submission" date="2025-08" db="UniProtKB">
        <authorList>
            <consortium name="RefSeq"/>
        </authorList>
    </citation>
    <scope>IDENTIFICATION</scope>
    <source>
        <tissue evidence="16">Kidney</tissue>
    </source>
</reference>
<dbReference type="PANTHER" id="PTHR21409:SF1">
    <property type="entry name" value="HEMATOPOIETIC CELL SIGNAL TRANSDUCER"/>
    <property type="match status" value="1"/>
</dbReference>
<name>A0A1S3FYV3_DIPOR</name>
<comment type="similarity">
    <text evidence="2">Belongs to the DAP10 family.</text>
</comment>
<dbReference type="Proteomes" id="UP000081671">
    <property type="component" value="Unplaced"/>
</dbReference>
<dbReference type="GO" id="GO:0005102">
    <property type="term" value="F:signaling receptor binding"/>
    <property type="evidence" value="ECO:0007669"/>
    <property type="project" value="InterPro"/>
</dbReference>
<evidence type="ECO:0000256" key="2">
    <source>
        <dbReference type="ARBA" id="ARBA00006724"/>
    </source>
</evidence>
<dbReference type="GO" id="GO:0043548">
    <property type="term" value="F:phosphatidylinositol 3-kinase binding"/>
    <property type="evidence" value="ECO:0007669"/>
    <property type="project" value="InterPro"/>
</dbReference>
<evidence type="ECO:0000313" key="15">
    <source>
        <dbReference type="Proteomes" id="UP000081671"/>
    </source>
</evidence>
<evidence type="ECO:0000313" key="16">
    <source>
        <dbReference type="RefSeq" id="XP_012881733.1"/>
    </source>
</evidence>
<dbReference type="GO" id="GO:0050776">
    <property type="term" value="P:regulation of immune response"/>
    <property type="evidence" value="ECO:0007669"/>
    <property type="project" value="InterPro"/>
</dbReference>
<feature type="transmembrane region" description="Helical" evidence="13">
    <location>
        <begin position="36"/>
        <end position="58"/>
    </location>
</feature>
<keyword evidence="10" id="KW-0325">Glycoprotein</keyword>
<gene>
    <name evidence="16" type="primary">Hcst</name>
</gene>
<evidence type="ECO:0000256" key="8">
    <source>
        <dbReference type="ARBA" id="ARBA00023136"/>
    </source>
</evidence>
<feature type="signal peptide" evidence="14">
    <location>
        <begin position="1"/>
        <end position="18"/>
    </location>
</feature>
<keyword evidence="8 13" id="KW-0472">Membrane</keyword>
<evidence type="ECO:0000256" key="12">
    <source>
        <dbReference type="ARBA" id="ARBA00031263"/>
    </source>
</evidence>
<proteinExistence type="inferred from homology"/>
<evidence type="ECO:0000256" key="1">
    <source>
        <dbReference type="ARBA" id="ARBA00004479"/>
    </source>
</evidence>
<keyword evidence="7 13" id="KW-1133">Transmembrane helix</keyword>
<dbReference type="CTD" id="10870"/>
<evidence type="ECO:0000256" key="10">
    <source>
        <dbReference type="ARBA" id="ARBA00023180"/>
    </source>
</evidence>
<dbReference type="FunCoup" id="A0A1S3FYV3">
    <property type="interactions" value="109"/>
</dbReference>
<dbReference type="OrthoDB" id="8670797at2759"/>
<keyword evidence="5 13" id="KW-0812">Transmembrane</keyword>
<keyword evidence="9" id="KW-1015">Disulfide bond</keyword>
<dbReference type="PANTHER" id="PTHR21409">
    <property type="entry name" value="HEMATOPOIETIC CELL SIGNAL TRANSDUCER"/>
    <property type="match status" value="1"/>
</dbReference>
<evidence type="ECO:0000256" key="3">
    <source>
        <dbReference type="ARBA" id="ARBA00018050"/>
    </source>
</evidence>
<evidence type="ECO:0000256" key="6">
    <source>
        <dbReference type="ARBA" id="ARBA00022729"/>
    </source>
</evidence>
<dbReference type="GO" id="GO:0051897">
    <property type="term" value="P:positive regulation of phosphatidylinositol 3-kinase/protein kinase B signal transduction"/>
    <property type="evidence" value="ECO:0007669"/>
    <property type="project" value="InterPro"/>
</dbReference>
<sequence length="80" mass="8234">MVYRGYFLLLFLLPVAAAQTPSGSCSGCGPLSLPLLASLVAAEAAMSLIMVGVVFACARSPRRGSPQGDGTVYINMPSRG</sequence>
<keyword evidence="4" id="KW-0597">Phosphoprotein</keyword>
<dbReference type="KEGG" id="dord:105993120"/>
<evidence type="ECO:0000256" key="7">
    <source>
        <dbReference type="ARBA" id="ARBA00022989"/>
    </source>
</evidence>
<keyword evidence="6 14" id="KW-0732">Signal</keyword>
<feature type="chain" id="PRO_5010248113" description="Hematopoietic cell signal transducer" evidence="14">
    <location>
        <begin position="19"/>
        <end position="80"/>
    </location>
</feature>
<evidence type="ECO:0000256" key="13">
    <source>
        <dbReference type="SAM" id="Phobius"/>
    </source>
</evidence>
<dbReference type="InParanoid" id="A0A1S3FYV3"/>
<dbReference type="InterPro" id="IPR009861">
    <property type="entry name" value="HCST"/>
</dbReference>
<dbReference type="AlphaFoldDB" id="A0A1S3FYV3"/>
<dbReference type="Pfam" id="PF07213">
    <property type="entry name" value="DAP10"/>
    <property type="match status" value="1"/>
</dbReference>
<protein>
    <recommendedName>
        <fullName evidence="3">Hematopoietic cell signal transducer</fullName>
    </recommendedName>
    <alternativeName>
        <fullName evidence="12">DNAX-activation protein 10</fullName>
    </alternativeName>
    <alternativeName>
        <fullName evidence="11">Membrane protein DAP10</fullName>
    </alternativeName>
</protein>
<keyword evidence="15" id="KW-1185">Reference proteome</keyword>
<accession>A0A1S3FYV3</accession>
<organism evidence="15 16">
    <name type="scientific">Dipodomys ordii</name>
    <name type="common">Ord's kangaroo rat</name>
    <dbReference type="NCBI Taxonomy" id="10020"/>
    <lineage>
        <taxon>Eukaryota</taxon>
        <taxon>Metazoa</taxon>
        <taxon>Chordata</taxon>
        <taxon>Craniata</taxon>
        <taxon>Vertebrata</taxon>
        <taxon>Euteleostomi</taxon>
        <taxon>Mammalia</taxon>
        <taxon>Eutheria</taxon>
        <taxon>Euarchontoglires</taxon>
        <taxon>Glires</taxon>
        <taxon>Rodentia</taxon>
        <taxon>Castorimorpha</taxon>
        <taxon>Heteromyidae</taxon>
        <taxon>Dipodomyinae</taxon>
        <taxon>Dipodomys</taxon>
    </lineage>
</organism>
<dbReference type="GO" id="GO:0016020">
    <property type="term" value="C:membrane"/>
    <property type="evidence" value="ECO:0007669"/>
    <property type="project" value="UniProtKB-SubCell"/>
</dbReference>